<dbReference type="RefSeq" id="WP_149653836.1">
    <property type="nucleotide sequence ID" value="NZ_VTZN01000048.1"/>
</dbReference>
<evidence type="ECO:0000313" key="1">
    <source>
        <dbReference type="EMBL" id="KAA1250355.1"/>
    </source>
</evidence>
<dbReference type="EMBL" id="VTZN01000048">
    <property type="protein sequence ID" value="KAA1250355.1"/>
    <property type="molecule type" value="Genomic_DNA"/>
</dbReference>
<gene>
    <name evidence="1" type="ORF">F0Q45_10200</name>
</gene>
<keyword evidence="2" id="KW-1185">Reference proteome</keyword>
<accession>A0A5B1BRG0</accession>
<sequence length="472" mass="52355">MRGSITQDHAVVIGASIAGLCAARVLSAFYPRVTVFERDELPSTPTNRATVPQDQHLHMLMARGAEEFESLFPGLLKDMVAAGVPMLENRPDCIYLGAAGHVLGTGHTLRDEFTAYVPSRPHLEWQLRRRVLEIDNVVIVRRLVAEPRFEPGQQRVTGVLLAPRDDGEPEFTPADLVVDAAGRGTRLPVWLTQWGYQRPPEETVDIGINYASQQFRMPDGLIREKVVVAGAAHNQSLGLGMLCYEDGTWVITTFGVAHAKPPATFPEMCALAERLLPARFTAALAQSEPLGSPVFHAFPASKWRRYDKLDHFPAGIMPFGDAVASFNPTFGQGMTMTSLQAGNLRRALEAAEHDPDKDLAAELNRLTAKTTYPVWMMNAIGDITFHHAVSAAVPWWWRPSGALFDQFLGAAETNPVLAEWFLRRFSLLDSLYMVPPPRIIGRAMAHNMRLWLGERRQAIKSRRQAATALRSP</sequence>
<proteinExistence type="predicted"/>
<dbReference type="PANTHER" id="PTHR43422">
    <property type="entry name" value="THIAMINE THIAZOLE SYNTHASE"/>
    <property type="match status" value="1"/>
</dbReference>
<dbReference type="OrthoDB" id="9790035at2"/>
<reference evidence="1 2" key="1">
    <citation type="submission" date="2019-09" db="EMBL/GenBank/DDBJ databases">
        <title>Report of infection by Mycobacterium simiae a patient suffering from pulmonary tuberculosis.</title>
        <authorList>
            <person name="Mohanty P.S."/>
            <person name="Bansal A.K."/>
            <person name="Singh H."/>
            <person name="Sharma S."/>
            <person name="Patil S.A."/>
            <person name="Upadhaya P."/>
            <person name="Singh P.K."/>
            <person name="Kumar D."/>
            <person name="Kumar S."/>
            <person name="Singh R.K."/>
            <person name="Chaudhary B."/>
        </authorList>
    </citation>
    <scope>NUCLEOTIDE SEQUENCE [LARGE SCALE GENOMIC DNA]</scope>
    <source>
        <strain evidence="1 2">JAL-560-SIM</strain>
    </source>
</reference>
<protein>
    <submittedName>
        <fullName evidence="1">Oxidoreductase</fullName>
    </submittedName>
</protein>
<dbReference type="AlphaFoldDB" id="A0A5B1BRG0"/>
<dbReference type="SUPFAM" id="SSF51905">
    <property type="entry name" value="FAD/NAD(P)-binding domain"/>
    <property type="match status" value="1"/>
</dbReference>
<name>A0A5B1BRG0_MYCSI</name>
<evidence type="ECO:0000313" key="2">
    <source>
        <dbReference type="Proteomes" id="UP000324701"/>
    </source>
</evidence>
<dbReference type="InterPro" id="IPR036188">
    <property type="entry name" value="FAD/NAD-bd_sf"/>
</dbReference>
<dbReference type="Proteomes" id="UP000324701">
    <property type="component" value="Unassembled WGS sequence"/>
</dbReference>
<organism evidence="1 2">
    <name type="scientific">Mycobacterium simiae</name>
    <name type="common">Mycobacterium habana</name>
    <dbReference type="NCBI Taxonomy" id="1784"/>
    <lineage>
        <taxon>Bacteria</taxon>
        <taxon>Bacillati</taxon>
        <taxon>Actinomycetota</taxon>
        <taxon>Actinomycetes</taxon>
        <taxon>Mycobacteriales</taxon>
        <taxon>Mycobacteriaceae</taxon>
        <taxon>Mycobacterium</taxon>
        <taxon>Mycobacterium simiae complex</taxon>
    </lineage>
</organism>
<dbReference type="PANTHER" id="PTHR43422:SF3">
    <property type="entry name" value="THIAMINE THIAZOLE SYNTHASE"/>
    <property type="match status" value="1"/>
</dbReference>
<dbReference type="Gene3D" id="3.50.50.60">
    <property type="entry name" value="FAD/NAD(P)-binding domain"/>
    <property type="match status" value="1"/>
</dbReference>
<comment type="caution">
    <text evidence="1">The sequence shown here is derived from an EMBL/GenBank/DDBJ whole genome shotgun (WGS) entry which is preliminary data.</text>
</comment>